<dbReference type="AlphaFoldDB" id="A0A2P2QFV9"/>
<dbReference type="EMBL" id="GGEC01085418">
    <property type="protein sequence ID" value="MBX65902.1"/>
    <property type="molecule type" value="Transcribed_RNA"/>
</dbReference>
<protein>
    <submittedName>
        <fullName evidence="1">Uncharacterized protein</fullName>
    </submittedName>
</protein>
<accession>A0A2P2QFV9</accession>
<proteinExistence type="predicted"/>
<sequence length="35" mass="4280">MRYPSQIMIPQSLTEKHKFPIHPKWNYKTTNKAQH</sequence>
<reference evidence="1" key="1">
    <citation type="submission" date="2018-02" db="EMBL/GenBank/DDBJ databases">
        <title>Rhizophora mucronata_Transcriptome.</title>
        <authorList>
            <person name="Meera S.P."/>
            <person name="Sreeshan A."/>
            <person name="Augustine A."/>
        </authorList>
    </citation>
    <scope>NUCLEOTIDE SEQUENCE</scope>
    <source>
        <tissue evidence="1">Leaf</tissue>
    </source>
</reference>
<evidence type="ECO:0000313" key="1">
    <source>
        <dbReference type="EMBL" id="MBX65902.1"/>
    </source>
</evidence>
<organism evidence="1">
    <name type="scientific">Rhizophora mucronata</name>
    <name type="common">Asiatic mangrove</name>
    <dbReference type="NCBI Taxonomy" id="61149"/>
    <lineage>
        <taxon>Eukaryota</taxon>
        <taxon>Viridiplantae</taxon>
        <taxon>Streptophyta</taxon>
        <taxon>Embryophyta</taxon>
        <taxon>Tracheophyta</taxon>
        <taxon>Spermatophyta</taxon>
        <taxon>Magnoliopsida</taxon>
        <taxon>eudicotyledons</taxon>
        <taxon>Gunneridae</taxon>
        <taxon>Pentapetalae</taxon>
        <taxon>rosids</taxon>
        <taxon>fabids</taxon>
        <taxon>Malpighiales</taxon>
        <taxon>Rhizophoraceae</taxon>
        <taxon>Rhizophora</taxon>
    </lineage>
</organism>
<name>A0A2P2QFV9_RHIMU</name>